<keyword evidence="13" id="KW-1185">Reference proteome</keyword>
<feature type="binding site" evidence="9">
    <location>
        <position position="182"/>
    </location>
    <ligand>
        <name>[4Fe-4S] cluster</name>
        <dbReference type="ChEBI" id="CHEBI:49883"/>
        <note>4Fe-4S-S-AdoMet</note>
    </ligand>
</feature>
<protein>
    <submittedName>
        <fullName evidence="12">Glutamate 2,3-aminomutase</fullName>
        <ecNumber evidence="12">5.4.3.9</ecNumber>
    </submittedName>
</protein>
<dbReference type="Gene3D" id="3.20.20.70">
    <property type="entry name" value="Aldolase class I"/>
    <property type="match status" value="1"/>
</dbReference>
<evidence type="ECO:0000256" key="3">
    <source>
        <dbReference type="ARBA" id="ARBA00022691"/>
    </source>
</evidence>
<feature type="modified residue" description="N6-(pyridoxal phosphate)lysine" evidence="10">
    <location>
        <position position="387"/>
    </location>
</feature>
<dbReference type="InterPro" id="IPR007197">
    <property type="entry name" value="rSAM"/>
</dbReference>
<keyword evidence="5 10" id="KW-0663">Pyridoxal phosphate</keyword>
<dbReference type="InterPro" id="IPR030801">
    <property type="entry name" value="Glu_2_3_NH3_mut"/>
</dbReference>
<evidence type="ECO:0000256" key="7">
    <source>
        <dbReference type="ARBA" id="ARBA00023014"/>
    </source>
</evidence>
<keyword evidence="7 9" id="KW-0411">Iron-sulfur</keyword>
<dbReference type="EMBL" id="QFGA01000001">
    <property type="protein sequence ID" value="TEB07124.1"/>
    <property type="molecule type" value="Genomic_DNA"/>
</dbReference>
<dbReference type="EC" id="5.4.3.9" evidence="12"/>
<dbReference type="GO" id="GO:0046872">
    <property type="term" value="F:metal ion binding"/>
    <property type="evidence" value="ECO:0007669"/>
    <property type="project" value="UniProtKB-KW"/>
</dbReference>
<accession>A0A4Y7RDQ3</accession>
<keyword evidence="2 9" id="KW-0004">4Fe-4S</keyword>
<evidence type="ECO:0000256" key="5">
    <source>
        <dbReference type="ARBA" id="ARBA00022898"/>
    </source>
</evidence>
<dbReference type="InterPro" id="IPR058240">
    <property type="entry name" value="rSAM_sf"/>
</dbReference>
<proteinExistence type="predicted"/>
<dbReference type="SUPFAM" id="SSF102114">
    <property type="entry name" value="Radical SAM enzymes"/>
    <property type="match status" value="1"/>
</dbReference>
<dbReference type="InterPro" id="IPR003739">
    <property type="entry name" value="Lys_aminomutase/Glu_NH3_mut"/>
</dbReference>
<dbReference type="InterPro" id="IPR013785">
    <property type="entry name" value="Aldolase_TIM"/>
</dbReference>
<dbReference type="Proteomes" id="UP000298324">
    <property type="component" value="Unassembled WGS sequence"/>
</dbReference>
<evidence type="ECO:0000256" key="6">
    <source>
        <dbReference type="ARBA" id="ARBA00023004"/>
    </source>
</evidence>
<feature type="domain" description="Radical SAM core" evidence="11">
    <location>
        <begin position="161"/>
        <end position="382"/>
    </location>
</feature>
<dbReference type="PANTHER" id="PTHR30538">
    <property type="entry name" value="LYSINE 2,3-AMINOMUTASE-RELATED"/>
    <property type="match status" value="1"/>
</dbReference>
<dbReference type="NCBIfam" id="TIGR04368">
    <property type="entry name" value="Glu_2_3_NH3_mut"/>
    <property type="match status" value="1"/>
</dbReference>
<dbReference type="SFLD" id="SFLDG01070">
    <property type="entry name" value="PLP-dependent"/>
    <property type="match status" value="1"/>
</dbReference>
<comment type="caution">
    <text evidence="12">The sequence shown here is derived from an EMBL/GenBank/DDBJ whole genome shotgun (WGS) entry which is preliminary data.</text>
</comment>
<evidence type="ECO:0000313" key="12">
    <source>
        <dbReference type="EMBL" id="TEB07124.1"/>
    </source>
</evidence>
<dbReference type="NCBIfam" id="TIGR00238">
    <property type="entry name" value="KamA family radical SAM protein"/>
    <property type="match status" value="1"/>
</dbReference>
<dbReference type="CDD" id="cd01335">
    <property type="entry name" value="Radical_SAM"/>
    <property type="match status" value="1"/>
</dbReference>
<comment type="cofactor">
    <cofactor evidence="1 10">
        <name>pyridoxal 5'-phosphate</name>
        <dbReference type="ChEBI" id="CHEBI:597326"/>
    </cofactor>
</comment>
<reference evidence="12 13" key="1">
    <citation type="journal article" date="2018" name="Environ. Microbiol.">
        <title>Novel energy conservation strategies and behaviour of Pelotomaculum schinkii driving syntrophic propionate catabolism.</title>
        <authorList>
            <person name="Hidalgo-Ahumada C.A.P."/>
            <person name="Nobu M.K."/>
            <person name="Narihiro T."/>
            <person name="Tamaki H."/>
            <person name="Liu W.T."/>
            <person name="Kamagata Y."/>
            <person name="Stams A.J.M."/>
            <person name="Imachi H."/>
            <person name="Sousa D.Z."/>
        </authorList>
    </citation>
    <scope>NUCLEOTIDE SEQUENCE [LARGE SCALE GENOMIC DNA]</scope>
    <source>
        <strain evidence="12 13">HH</strain>
    </source>
</reference>
<dbReference type="GO" id="GO:0051539">
    <property type="term" value="F:4 iron, 4 sulfur cluster binding"/>
    <property type="evidence" value="ECO:0007669"/>
    <property type="project" value="UniProtKB-KW"/>
</dbReference>
<dbReference type="RefSeq" id="WP_190239106.1">
    <property type="nucleotide sequence ID" value="NZ_QFGA01000001.1"/>
</dbReference>
<dbReference type="SFLD" id="SFLDS00029">
    <property type="entry name" value="Radical_SAM"/>
    <property type="match status" value="1"/>
</dbReference>
<name>A0A4Y7RDQ3_9FIRM</name>
<dbReference type="SFLD" id="SFLDF00290">
    <property type="entry name" value="glutamate_2_3-aminomutase"/>
    <property type="match status" value="1"/>
</dbReference>
<gene>
    <name evidence="12" type="primary">eam</name>
    <name evidence="12" type="ORF">Psch_00667</name>
</gene>
<dbReference type="PIRSF" id="PIRSF004911">
    <property type="entry name" value="DUF160"/>
    <property type="match status" value="1"/>
</dbReference>
<evidence type="ECO:0000256" key="8">
    <source>
        <dbReference type="ARBA" id="ARBA00023235"/>
    </source>
</evidence>
<feature type="binding site" evidence="9">
    <location>
        <position position="175"/>
    </location>
    <ligand>
        <name>[4Fe-4S] cluster</name>
        <dbReference type="ChEBI" id="CHEBI:49883"/>
        <note>4Fe-4S-S-AdoMet</note>
    </ligand>
</feature>
<dbReference type="PANTHER" id="PTHR30538:SF1">
    <property type="entry name" value="L-LYSINE 2,3-AMINOMUTASE"/>
    <property type="match status" value="1"/>
</dbReference>
<dbReference type="PROSITE" id="PS51918">
    <property type="entry name" value="RADICAL_SAM"/>
    <property type="match status" value="1"/>
</dbReference>
<evidence type="ECO:0000259" key="11">
    <source>
        <dbReference type="PROSITE" id="PS51918"/>
    </source>
</evidence>
<keyword evidence="3" id="KW-0949">S-adenosyl-L-methionine</keyword>
<sequence>MSIPSIEKFEFTNEEKQAIALKRADDLKKRINDYLEKKDEIKTGFDMQEMINFNKERQLGYFDASEENWHDWRWQMANRIKDVFTLARLFGFNDEQCTHIRRVGMRYRWAISPYYASLMEGDCSHDPIRMQSVPSIDEMDSTGYVDPMAEEFTSPAPCVTRRYPDRLIINVTNQCAMYCRHCQRRRNIGEVDQHKPHQNLMAALDYIRENKEIRDVLITGGDALLLSDRKIDWLLGELDNIKHVEIKRLGTRTIVTLPQRITPELCEVLKKHPPIYINTQFNHPREITPESKQACDRLVEAGVVLGNQAVLLKGINNDPHVMKKLNQELLKIRVKPYYIFQAKAVKGTRHFITSVDEGIAVMEKLRGYTSGLAVPTYIINAPNGYGKTPVMPPYILNQGDGKVRMRTWENRLLDYRCLPEGE</sequence>
<feature type="binding site" evidence="9">
    <location>
        <position position="179"/>
    </location>
    <ligand>
        <name>[4Fe-4S] cluster</name>
        <dbReference type="ChEBI" id="CHEBI:49883"/>
        <note>4Fe-4S-S-AdoMet</note>
    </ligand>
</feature>
<evidence type="ECO:0000256" key="4">
    <source>
        <dbReference type="ARBA" id="ARBA00022723"/>
    </source>
</evidence>
<keyword evidence="6" id="KW-0408">Iron</keyword>
<keyword evidence="8 12" id="KW-0413">Isomerase</keyword>
<dbReference type="InterPro" id="IPR025895">
    <property type="entry name" value="LAM_C_dom"/>
</dbReference>
<organism evidence="12 13">
    <name type="scientific">Pelotomaculum schinkii</name>
    <dbReference type="NCBI Taxonomy" id="78350"/>
    <lineage>
        <taxon>Bacteria</taxon>
        <taxon>Bacillati</taxon>
        <taxon>Bacillota</taxon>
        <taxon>Clostridia</taxon>
        <taxon>Eubacteriales</taxon>
        <taxon>Desulfotomaculaceae</taxon>
        <taxon>Pelotomaculum</taxon>
    </lineage>
</organism>
<dbReference type="Pfam" id="PF12544">
    <property type="entry name" value="LAM_C"/>
    <property type="match status" value="1"/>
</dbReference>
<dbReference type="Gene3D" id="6.10.140.1170">
    <property type="match status" value="1"/>
</dbReference>
<evidence type="ECO:0000256" key="9">
    <source>
        <dbReference type="PIRSR" id="PIRSR004911-1"/>
    </source>
</evidence>
<keyword evidence="4 9" id="KW-0479">Metal-binding</keyword>
<evidence type="ECO:0000313" key="13">
    <source>
        <dbReference type="Proteomes" id="UP000298324"/>
    </source>
</evidence>
<dbReference type="Pfam" id="PF04055">
    <property type="entry name" value="Radical_SAM"/>
    <property type="match status" value="1"/>
</dbReference>
<evidence type="ECO:0000256" key="10">
    <source>
        <dbReference type="PIRSR" id="PIRSR603739-50"/>
    </source>
</evidence>
<evidence type="ECO:0000256" key="1">
    <source>
        <dbReference type="ARBA" id="ARBA00001933"/>
    </source>
</evidence>
<evidence type="ECO:0000256" key="2">
    <source>
        <dbReference type="ARBA" id="ARBA00022485"/>
    </source>
</evidence>
<dbReference type="AlphaFoldDB" id="A0A4Y7RDQ3"/>
<dbReference type="GO" id="GO:0016869">
    <property type="term" value="F:intramolecular aminotransferase activity"/>
    <property type="evidence" value="ECO:0007669"/>
    <property type="project" value="InterPro"/>
</dbReference>